<dbReference type="PANTHER" id="PTHR37981">
    <property type="entry name" value="LIPASE 2"/>
    <property type="match status" value="1"/>
</dbReference>
<evidence type="ECO:0000313" key="4">
    <source>
        <dbReference type="EMBL" id="KAK2024502.1"/>
    </source>
</evidence>
<feature type="chain" id="PRO_5042057575" evidence="2">
    <location>
        <begin position="23"/>
        <end position="541"/>
    </location>
</feature>
<feature type="region of interest" description="Disordered" evidence="1">
    <location>
        <begin position="373"/>
        <end position="392"/>
    </location>
</feature>
<dbReference type="InterPro" id="IPR013830">
    <property type="entry name" value="SGNH_hydro"/>
</dbReference>
<organism evidence="4 5">
    <name type="scientific">Colletotrichum zoysiae</name>
    <dbReference type="NCBI Taxonomy" id="1216348"/>
    <lineage>
        <taxon>Eukaryota</taxon>
        <taxon>Fungi</taxon>
        <taxon>Dikarya</taxon>
        <taxon>Ascomycota</taxon>
        <taxon>Pezizomycotina</taxon>
        <taxon>Sordariomycetes</taxon>
        <taxon>Hypocreomycetidae</taxon>
        <taxon>Glomerellales</taxon>
        <taxon>Glomerellaceae</taxon>
        <taxon>Colletotrichum</taxon>
        <taxon>Colletotrichum graminicola species complex</taxon>
    </lineage>
</organism>
<proteinExistence type="predicted"/>
<dbReference type="EMBL" id="MU842963">
    <property type="protein sequence ID" value="KAK2024502.1"/>
    <property type="molecule type" value="Genomic_DNA"/>
</dbReference>
<gene>
    <name evidence="4" type="ORF">LX32DRAFT_97969</name>
</gene>
<sequence length="541" mass="57998">MKVCHVALGSFAGFVFAQGTSAAVPPAYEAVDQCSQSALNSCPADITSDHRCLKIARPSDGELVNQCVFSCSADSPCLSACGRGAGNPWCGKSGECYCDWSWDSAQAAPANPEDLSWVKRWAAVGDSYAAGIGSGELWPDSEKACARYDQSYPAYIQSHELMPQDPPAVFAFHACSGATAPEVLDKQVAGMATGYDVITVSAGGNDAGLSSVLNACVFQWNPFASCSKALQKSRDLIRDVLPGNLDRLYQGLGEKISPGRKVYVTGYATFFAASTKLCDDVTWSFWYNFNDKEHLTSERRTQMNELVQATNAAIEAAVKRAGDAFEYVGYDGYFSVLQGRFCEEGVREPDVDRNGLLFFERGTKEDDLTMLGRREVDGPEPPAAQEARGRGPLGLPGWLHRRAGQVWASLRRGWGIARALSLKGRQDGGTGELPAVSFGQYIEDAIKEARDKNPDLEVARPDHSGADPAFQARSALKLSNFVGDDVKRVFHPRPAGHAVIAGLVVWRMTQGSVAARNSPTNATEVAGCAVPALSALQVGGA</sequence>
<dbReference type="InterPro" id="IPR036514">
    <property type="entry name" value="SGNH_hydro_sf"/>
</dbReference>
<protein>
    <submittedName>
        <fullName evidence="4">SGNH hydrolase</fullName>
    </submittedName>
</protein>
<keyword evidence="2" id="KW-0732">Signal</keyword>
<accession>A0AAD9HAQ6</accession>
<feature type="signal peptide" evidence="2">
    <location>
        <begin position="1"/>
        <end position="22"/>
    </location>
</feature>
<dbReference type="CDD" id="cd01823">
    <property type="entry name" value="SEST_like"/>
    <property type="match status" value="1"/>
</dbReference>
<evidence type="ECO:0000259" key="3">
    <source>
        <dbReference type="Pfam" id="PF13472"/>
    </source>
</evidence>
<dbReference type="Gene3D" id="3.40.50.1110">
    <property type="entry name" value="SGNH hydrolase"/>
    <property type="match status" value="1"/>
</dbReference>
<evidence type="ECO:0000256" key="1">
    <source>
        <dbReference type="SAM" id="MobiDB-lite"/>
    </source>
</evidence>
<keyword evidence="4" id="KW-0378">Hydrolase</keyword>
<dbReference type="SUPFAM" id="SSF52266">
    <property type="entry name" value="SGNH hydrolase"/>
    <property type="match status" value="1"/>
</dbReference>
<feature type="domain" description="SGNH hydrolase-type esterase" evidence="3">
    <location>
        <begin position="123"/>
        <end position="325"/>
    </location>
</feature>
<dbReference type="AlphaFoldDB" id="A0AAD9HAQ6"/>
<dbReference type="GO" id="GO:0006629">
    <property type="term" value="P:lipid metabolic process"/>
    <property type="evidence" value="ECO:0007669"/>
    <property type="project" value="TreeGrafter"/>
</dbReference>
<dbReference type="InterPro" id="IPR037460">
    <property type="entry name" value="SEST-like"/>
</dbReference>
<dbReference type="GO" id="GO:0016788">
    <property type="term" value="F:hydrolase activity, acting on ester bonds"/>
    <property type="evidence" value="ECO:0007669"/>
    <property type="project" value="InterPro"/>
</dbReference>
<evidence type="ECO:0000313" key="5">
    <source>
        <dbReference type="Proteomes" id="UP001232148"/>
    </source>
</evidence>
<evidence type="ECO:0000256" key="2">
    <source>
        <dbReference type="SAM" id="SignalP"/>
    </source>
</evidence>
<dbReference type="PANTHER" id="PTHR37981:SF1">
    <property type="entry name" value="SGNH HYDROLASE-TYPE ESTERASE DOMAIN-CONTAINING PROTEIN"/>
    <property type="match status" value="1"/>
</dbReference>
<comment type="caution">
    <text evidence="4">The sequence shown here is derived from an EMBL/GenBank/DDBJ whole genome shotgun (WGS) entry which is preliminary data.</text>
</comment>
<keyword evidence="5" id="KW-1185">Reference proteome</keyword>
<dbReference type="Pfam" id="PF13472">
    <property type="entry name" value="Lipase_GDSL_2"/>
    <property type="match status" value="1"/>
</dbReference>
<name>A0AAD9HAQ6_9PEZI</name>
<reference evidence="4" key="1">
    <citation type="submission" date="2021-06" db="EMBL/GenBank/DDBJ databases">
        <title>Comparative genomics, transcriptomics and evolutionary studies reveal genomic signatures of adaptation to plant cell wall in hemibiotrophic fungi.</title>
        <authorList>
            <consortium name="DOE Joint Genome Institute"/>
            <person name="Baroncelli R."/>
            <person name="Diaz J.F."/>
            <person name="Benocci T."/>
            <person name="Peng M."/>
            <person name="Battaglia E."/>
            <person name="Haridas S."/>
            <person name="Andreopoulos W."/>
            <person name="Labutti K."/>
            <person name="Pangilinan J."/>
            <person name="Floch G.L."/>
            <person name="Makela M.R."/>
            <person name="Henrissat B."/>
            <person name="Grigoriev I.V."/>
            <person name="Crouch J.A."/>
            <person name="De Vries R.P."/>
            <person name="Sukno S.A."/>
            <person name="Thon M.R."/>
        </authorList>
    </citation>
    <scope>NUCLEOTIDE SEQUENCE</scope>
    <source>
        <strain evidence="4">MAFF235873</strain>
    </source>
</reference>
<dbReference type="Proteomes" id="UP001232148">
    <property type="component" value="Unassembled WGS sequence"/>
</dbReference>